<protein>
    <submittedName>
        <fullName evidence="2">Uncharacterized protein</fullName>
    </submittedName>
</protein>
<evidence type="ECO:0000313" key="3">
    <source>
        <dbReference type="Proteomes" id="UP000030764"/>
    </source>
</evidence>
<dbReference type="EMBL" id="KL363391">
    <property type="protein sequence ID" value="KFD46137.1"/>
    <property type="molecule type" value="Genomic_DNA"/>
</dbReference>
<dbReference type="Proteomes" id="UP000030764">
    <property type="component" value="Unassembled WGS sequence"/>
</dbReference>
<dbReference type="AlphaFoldDB" id="A0A085LME1"/>
<accession>A0A085LME1</accession>
<name>A0A085LME1_9BILA</name>
<sequence>MLRYMKHCLQYVIIRLSHNNVDETDGTHSSQLSETTEPERWHQVSITTERTRLTSEDGGLSVSLDVNKERE</sequence>
<gene>
    <name evidence="2" type="ORF">M513_12979</name>
</gene>
<evidence type="ECO:0000256" key="1">
    <source>
        <dbReference type="SAM" id="MobiDB-lite"/>
    </source>
</evidence>
<keyword evidence="3" id="KW-1185">Reference proteome</keyword>
<evidence type="ECO:0000313" key="2">
    <source>
        <dbReference type="EMBL" id="KFD46137.1"/>
    </source>
</evidence>
<feature type="region of interest" description="Disordered" evidence="1">
    <location>
        <begin position="20"/>
        <end position="71"/>
    </location>
</feature>
<organism evidence="2 3">
    <name type="scientific">Trichuris suis</name>
    <name type="common">pig whipworm</name>
    <dbReference type="NCBI Taxonomy" id="68888"/>
    <lineage>
        <taxon>Eukaryota</taxon>
        <taxon>Metazoa</taxon>
        <taxon>Ecdysozoa</taxon>
        <taxon>Nematoda</taxon>
        <taxon>Enoplea</taxon>
        <taxon>Dorylaimia</taxon>
        <taxon>Trichinellida</taxon>
        <taxon>Trichuridae</taxon>
        <taxon>Trichuris</taxon>
    </lineage>
</organism>
<reference evidence="2 3" key="1">
    <citation type="journal article" date="2014" name="Nat. Genet.">
        <title>Genome and transcriptome of the porcine whipworm Trichuris suis.</title>
        <authorList>
            <person name="Jex A.R."/>
            <person name="Nejsum P."/>
            <person name="Schwarz E.M."/>
            <person name="Hu L."/>
            <person name="Young N.D."/>
            <person name="Hall R.S."/>
            <person name="Korhonen P.K."/>
            <person name="Liao S."/>
            <person name="Thamsborg S."/>
            <person name="Xia J."/>
            <person name="Xu P."/>
            <person name="Wang S."/>
            <person name="Scheerlinck J.P."/>
            <person name="Hofmann A."/>
            <person name="Sternberg P.W."/>
            <person name="Wang J."/>
            <person name="Gasser R.B."/>
        </authorList>
    </citation>
    <scope>NUCLEOTIDE SEQUENCE [LARGE SCALE GENOMIC DNA]</scope>
    <source>
        <strain evidence="2">DCEP-RM93M</strain>
    </source>
</reference>
<proteinExistence type="predicted"/>